<evidence type="ECO:0008006" key="3">
    <source>
        <dbReference type="Google" id="ProtNLM"/>
    </source>
</evidence>
<proteinExistence type="predicted"/>
<gene>
    <name evidence="1" type="ORF">Rcae01_04439</name>
</gene>
<evidence type="ECO:0000313" key="2">
    <source>
        <dbReference type="Proteomes" id="UP001416858"/>
    </source>
</evidence>
<keyword evidence="2" id="KW-1185">Reference proteome</keyword>
<protein>
    <recommendedName>
        <fullName evidence="3">DUF1877 family protein</fullName>
    </recommendedName>
</protein>
<reference evidence="1 2" key="1">
    <citation type="submission" date="2024-02" db="EMBL/GenBank/DDBJ databases">
        <title>Rhodopirellula caenicola NBRC 110016.</title>
        <authorList>
            <person name="Ichikawa N."/>
            <person name="Katano-Makiyama Y."/>
            <person name="Hidaka K."/>
        </authorList>
    </citation>
    <scope>NUCLEOTIDE SEQUENCE [LARGE SCALE GENOMIC DNA]</scope>
    <source>
        <strain evidence="1 2">NBRC 110016</strain>
    </source>
</reference>
<evidence type="ECO:0000313" key="1">
    <source>
        <dbReference type="EMBL" id="GAA5508970.1"/>
    </source>
</evidence>
<organism evidence="1 2">
    <name type="scientific">Novipirellula caenicola</name>
    <dbReference type="NCBI Taxonomy" id="1536901"/>
    <lineage>
        <taxon>Bacteria</taxon>
        <taxon>Pseudomonadati</taxon>
        <taxon>Planctomycetota</taxon>
        <taxon>Planctomycetia</taxon>
        <taxon>Pirellulales</taxon>
        <taxon>Pirellulaceae</taxon>
        <taxon>Novipirellula</taxon>
    </lineage>
</organism>
<name>A0ABP9VXI2_9BACT</name>
<dbReference type="EMBL" id="BAABRO010000011">
    <property type="protein sequence ID" value="GAA5508970.1"/>
    <property type="molecule type" value="Genomic_DNA"/>
</dbReference>
<sequence length="121" mass="14203">MSADFCLRCDPPVEGLDSDPEFPDLSWTYPYLDKLSEKLGLVQLGKYVFDEEDEADDWLDAEVAIRDIDSLVDRLVGMKDREFCKEYPDARVKAVRDLAGMRWYLQEACRNNRKIQFMYFS</sequence>
<dbReference type="RefSeq" id="WP_345685706.1">
    <property type="nucleotide sequence ID" value="NZ_BAABRO010000011.1"/>
</dbReference>
<accession>A0ABP9VXI2</accession>
<dbReference type="Proteomes" id="UP001416858">
    <property type="component" value="Unassembled WGS sequence"/>
</dbReference>
<comment type="caution">
    <text evidence="1">The sequence shown here is derived from an EMBL/GenBank/DDBJ whole genome shotgun (WGS) entry which is preliminary data.</text>
</comment>